<keyword evidence="7" id="KW-1185">Reference proteome</keyword>
<dbReference type="AlphaFoldDB" id="A0A7R9M2M4"/>
<gene>
    <name evidence="6" type="ORF">ONB1V03_LOCUS9100</name>
</gene>
<name>A0A7R9M2M4_9ACAR</name>
<dbReference type="PROSITE" id="PS00560">
    <property type="entry name" value="CARBOXYPEPT_SER_HIS"/>
    <property type="match status" value="3"/>
</dbReference>
<dbReference type="EMBL" id="CAJPVJ010005542">
    <property type="protein sequence ID" value="CAG2169626.1"/>
    <property type="molecule type" value="Genomic_DNA"/>
</dbReference>
<dbReference type="PROSITE" id="PS00131">
    <property type="entry name" value="CARBOXYPEPT_SER_SER"/>
    <property type="match status" value="2"/>
</dbReference>
<dbReference type="Gene3D" id="3.40.50.1820">
    <property type="entry name" value="alpha/beta hydrolase"/>
    <property type="match status" value="2"/>
</dbReference>
<dbReference type="GO" id="GO:0031647">
    <property type="term" value="P:regulation of protein stability"/>
    <property type="evidence" value="ECO:0007669"/>
    <property type="project" value="UniProtKB-ARBA"/>
</dbReference>
<evidence type="ECO:0000256" key="1">
    <source>
        <dbReference type="ARBA" id="ARBA00009431"/>
    </source>
</evidence>
<dbReference type="GO" id="GO:0006508">
    <property type="term" value="P:proteolysis"/>
    <property type="evidence" value="ECO:0007669"/>
    <property type="project" value="UniProtKB-KW"/>
</dbReference>
<dbReference type="EC" id="3.4.16.-" evidence="5"/>
<evidence type="ECO:0000313" key="6">
    <source>
        <dbReference type="EMBL" id="CAD7652439.1"/>
    </source>
</evidence>
<dbReference type="EMBL" id="OC920367">
    <property type="protein sequence ID" value="CAD7652439.1"/>
    <property type="molecule type" value="Genomic_DNA"/>
</dbReference>
<dbReference type="Gene3D" id="3.40.50.12670">
    <property type="match status" value="2"/>
</dbReference>
<comment type="similarity">
    <text evidence="1 5">Belongs to the peptidase S10 family.</text>
</comment>
<evidence type="ECO:0000256" key="5">
    <source>
        <dbReference type="RuleBase" id="RU361156"/>
    </source>
</evidence>
<evidence type="ECO:0000313" key="7">
    <source>
        <dbReference type="Proteomes" id="UP000728032"/>
    </source>
</evidence>
<dbReference type="PANTHER" id="PTHR11802">
    <property type="entry name" value="SERINE PROTEASE FAMILY S10 SERINE CARBOXYPEPTIDASE"/>
    <property type="match status" value="1"/>
</dbReference>
<evidence type="ECO:0000256" key="3">
    <source>
        <dbReference type="ARBA" id="ARBA00022670"/>
    </source>
</evidence>
<dbReference type="Pfam" id="PF00450">
    <property type="entry name" value="Peptidase_S10"/>
    <property type="match status" value="3"/>
</dbReference>
<dbReference type="FunFam" id="3.40.50.1820:FF:000335">
    <property type="entry name" value="Carboxypeptidase"/>
    <property type="match status" value="1"/>
</dbReference>
<keyword evidence="2 5" id="KW-0121">Carboxypeptidase</keyword>
<evidence type="ECO:0000256" key="2">
    <source>
        <dbReference type="ARBA" id="ARBA00022645"/>
    </source>
</evidence>
<accession>A0A7R9M2M4</accession>
<proteinExistence type="inferred from homology"/>
<sequence>MNCLVLGANEDEITSLPGLSQPIKFKQYSGYLNASKGRHHFYWFVESETDPENAPVVLWLTGGPGCSSIFGMITENGPFRANEDGKTLSIHEYSWNTVANVVYMESPVSTGFSYDETTTNPHNDDVYDETTTNPHNDDVSTANDNYLAVESFFVKYPHLKKNPFYITGESYAGVYIPMLANEVFKHNSTINLKGLAAGNALLDGNLNSQASYDFALGHGLVTTEWYEKKIESCCECKSGPQHECDFLHPVNVTKCSSVGYASVSTPNPYNIYDDCFPDLYLQYVFNTYYKPQFDKMGLKFPLNGEYKENVNKPKCPKNGHTPYLNQPDVRKALHVREGTKKWIGCGGSYDESKGWTSQEQTSIDLINKYKIGRYVVYNGDFDTMCTVISDQRFVDRIAVSTKSKKTESYREWRVDGKPDGVIGGFVEHYENGLSFVLVRGAGHMVPQDKPEAGLQIFKDLEKYSMNAISITRQMDHYLNSPEVRKALHVKEGAKQWVDCGGSYSVTYTDRDTDQTPNYEKNLSFVLVRGAGHMVPHDKPEAALQLLKNVQYSGYLDITEGKHYFYWFVESQKDPENAPVVLWLNGGPGCSSLFGNLGENGPFRVNSDGKTMVLNPHSWNTVANVIYLESPAGTGFSYKDDGVYNNTDKSTAEDNHLVLEEFFKKYPNYKKNPFYITGESYAGVYIPMLAKEILSKNSTIKLKGSIFDLSNYVFFLAHGLVTTDSYERQIENCCECKTGQVLHECDFFKPANASKCAATQLEQVDVPNHYNVYDDCDASNGYQELFDKYYRETYEKHGFKFAKRVQSEAKAAKCPHNGFADYLNLAEVRKAIHVRSDAKHWSDCGGSYDRTKYMTPQRDTTLELINTYKLEKFVVYNGDFDIVCNFIGDQRFVAGLGFKSVGHYSEWKNPDGFVGGFVQNYEKGVSFVLVRGSGHMVPYDKPVAALQ</sequence>
<dbReference type="InterPro" id="IPR001563">
    <property type="entry name" value="Peptidase_S10"/>
</dbReference>
<organism evidence="6">
    <name type="scientific">Oppiella nova</name>
    <dbReference type="NCBI Taxonomy" id="334625"/>
    <lineage>
        <taxon>Eukaryota</taxon>
        <taxon>Metazoa</taxon>
        <taxon>Ecdysozoa</taxon>
        <taxon>Arthropoda</taxon>
        <taxon>Chelicerata</taxon>
        <taxon>Arachnida</taxon>
        <taxon>Acari</taxon>
        <taxon>Acariformes</taxon>
        <taxon>Sarcoptiformes</taxon>
        <taxon>Oribatida</taxon>
        <taxon>Brachypylina</taxon>
        <taxon>Oppioidea</taxon>
        <taxon>Oppiidae</taxon>
        <taxon>Oppiella</taxon>
    </lineage>
</organism>
<dbReference type="OrthoDB" id="735686at2759"/>
<dbReference type="GO" id="GO:1904715">
    <property type="term" value="P:negative regulation of chaperone-mediated autophagy"/>
    <property type="evidence" value="ECO:0007669"/>
    <property type="project" value="UniProtKB-ARBA"/>
</dbReference>
<dbReference type="PANTHER" id="PTHR11802:SF201">
    <property type="entry name" value="CARBOXYPEPTIDASE"/>
    <property type="match status" value="1"/>
</dbReference>
<dbReference type="InterPro" id="IPR033124">
    <property type="entry name" value="Ser_caboxypep_his_AS"/>
</dbReference>
<dbReference type="Proteomes" id="UP000728032">
    <property type="component" value="Unassembled WGS sequence"/>
</dbReference>
<evidence type="ECO:0000256" key="4">
    <source>
        <dbReference type="ARBA" id="ARBA00022801"/>
    </source>
</evidence>
<dbReference type="InterPro" id="IPR029058">
    <property type="entry name" value="AB_hydrolase_fold"/>
</dbReference>
<keyword evidence="4 5" id="KW-0378">Hydrolase</keyword>
<dbReference type="SUPFAM" id="SSF53474">
    <property type="entry name" value="alpha/beta-Hydrolases"/>
    <property type="match status" value="3"/>
</dbReference>
<dbReference type="FunFam" id="3.40.50.1820:FF:000055">
    <property type="entry name" value="Carboxypeptidase"/>
    <property type="match status" value="1"/>
</dbReference>
<keyword evidence="3 5" id="KW-0645">Protease</keyword>
<dbReference type="GO" id="GO:0004185">
    <property type="term" value="F:serine-type carboxypeptidase activity"/>
    <property type="evidence" value="ECO:0007669"/>
    <property type="project" value="UniProtKB-UniRule"/>
</dbReference>
<dbReference type="PRINTS" id="PR00724">
    <property type="entry name" value="CRBOXYPTASEC"/>
</dbReference>
<protein>
    <recommendedName>
        <fullName evidence="5">Carboxypeptidase</fullName>
        <ecNumber evidence="5">3.4.16.-</ecNumber>
    </recommendedName>
</protein>
<reference evidence="6" key="1">
    <citation type="submission" date="2020-11" db="EMBL/GenBank/DDBJ databases">
        <authorList>
            <person name="Tran Van P."/>
        </authorList>
    </citation>
    <scope>NUCLEOTIDE SEQUENCE</scope>
</reference>
<feature type="non-terminal residue" evidence="6">
    <location>
        <position position="1"/>
    </location>
</feature>
<dbReference type="InterPro" id="IPR018202">
    <property type="entry name" value="Ser_caboxypep_ser_AS"/>
</dbReference>